<dbReference type="InterPro" id="IPR011936">
    <property type="entry name" value="Myxo_disulph_rpt"/>
</dbReference>
<dbReference type="PANTHER" id="PTHR45668:SF5">
    <property type="entry name" value="SERINE_THREONINE-PROTEIN PHOSPHATASE 5"/>
    <property type="match status" value="1"/>
</dbReference>
<dbReference type="InterPro" id="IPR006186">
    <property type="entry name" value="Ser/Thr-sp_prot-phosphatase"/>
</dbReference>
<evidence type="ECO:0000256" key="5">
    <source>
        <dbReference type="ARBA" id="ARBA00022737"/>
    </source>
</evidence>
<evidence type="ECO:0000259" key="10">
    <source>
        <dbReference type="PROSITE" id="PS50222"/>
    </source>
</evidence>
<dbReference type="SUPFAM" id="SSF47473">
    <property type="entry name" value="EF-hand"/>
    <property type="match status" value="1"/>
</dbReference>
<dbReference type="SUPFAM" id="SSF49265">
    <property type="entry name" value="Fibronectin type III"/>
    <property type="match status" value="1"/>
</dbReference>
<accession>A0A812UAZ8</accession>
<evidence type="ECO:0000256" key="2">
    <source>
        <dbReference type="ARBA" id="ARBA00008294"/>
    </source>
</evidence>
<dbReference type="InterPro" id="IPR004843">
    <property type="entry name" value="Calcineurin-like_PHP"/>
</dbReference>
<gene>
    <name evidence="11" type="primary">ppt1</name>
    <name evidence="11" type="ORF">SNAT2548_LOCUS31532</name>
</gene>
<comment type="similarity">
    <text evidence="2 8">Belongs to the PPP phosphatase family.</text>
</comment>
<dbReference type="InterPro" id="IPR051134">
    <property type="entry name" value="PPP_phosphatase"/>
</dbReference>
<keyword evidence="4" id="KW-0732">Signal</keyword>
<dbReference type="InterPro" id="IPR011992">
    <property type="entry name" value="EF-hand-dom_pair"/>
</dbReference>
<keyword evidence="6" id="KW-1015">Disulfide bond</keyword>
<evidence type="ECO:0000313" key="12">
    <source>
        <dbReference type="Proteomes" id="UP000604046"/>
    </source>
</evidence>
<keyword evidence="5" id="KW-0677">Repeat</keyword>
<evidence type="ECO:0000256" key="6">
    <source>
        <dbReference type="ARBA" id="ARBA00023157"/>
    </source>
</evidence>
<dbReference type="SUPFAM" id="SSF56300">
    <property type="entry name" value="Metallo-dependent phosphatases"/>
    <property type="match status" value="1"/>
</dbReference>
<dbReference type="GO" id="GO:0004722">
    <property type="term" value="F:protein serine/threonine phosphatase activity"/>
    <property type="evidence" value="ECO:0007669"/>
    <property type="project" value="UniProtKB-EC"/>
</dbReference>
<feature type="region of interest" description="Disordered" evidence="9">
    <location>
        <begin position="2771"/>
        <end position="2805"/>
    </location>
</feature>
<evidence type="ECO:0000256" key="8">
    <source>
        <dbReference type="RuleBase" id="RU004273"/>
    </source>
</evidence>
<dbReference type="PROSITE" id="PS50222">
    <property type="entry name" value="EF_HAND_2"/>
    <property type="match status" value="2"/>
</dbReference>
<reference evidence="11" key="1">
    <citation type="submission" date="2021-02" db="EMBL/GenBank/DDBJ databases">
        <authorList>
            <person name="Dougan E. K."/>
            <person name="Rhodes N."/>
            <person name="Thang M."/>
            <person name="Chan C."/>
        </authorList>
    </citation>
    <scope>NUCLEOTIDE SEQUENCE</scope>
</reference>
<dbReference type="InterPro" id="IPR036116">
    <property type="entry name" value="FN3_sf"/>
</dbReference>
<evidence type="ECO:0000256" key="9">
    <source>
        <dbReference type="SAM" id="MobiDB-lite"/>
    </source>
</evidence>
<dbReference type="Gene3D" id="3.60.21.10">
    <property type="match status" value="1"/>
</dbReference>
<dbReference type="SUPFAM" id="SSF50985">
    <property type="entry name" value="RCC1/BLIP-II"/>
    <property type="match status" value="1"/>
</dbReference>
<dbReference type="Proteomes" id="UP000604046">
    <property type="component" value="Unassembled WGS sequence"/>
</dbReference>
<keyword evidence="12" id="KW-1185">Reference proteome</keyword>
<dbReference type="SMART" id="SM00156">
    <property type="entry name" value="PP2Ac"/>
    <property type="match status" value="1"/>
</dbReference>
<feature type="region of interest" description="Disordered" evidence="9">
    <location>
        <begin position="1665"/>
        <end position="1733"/>
    </location>
</feature>
<keyword evidence="7" id="KW-0464">Manganese</keyword>
<dbReference type="NCBIfam" id="TIGR02232">
    <property type="entry name" value="myxo_disulf_rpt"/>
    <property type="match status" value="1"/>
</dbReference>
<keyword evidence="8" id="KW-0378">Hydrolase</keyword>
<feature type="compositionally biased region" description="Basic and acidic residues" evidence="9">
    <location>
        <begin position="2782"/>
        <end position="2792"/>
    </location>
</feature>
<dbReference type="EMBL" id="CAJNDS010002663">
    <property type="protein sequence ID" value="CAE7559605.1"/>
    <property type="molecule type" value="Genomic_DNA"/>
</dbReference>
<dbReference type="Gene3D" id="2.130.10.30">
    <property type="entry name" value="Regulator of chromosome condensation 1/beta-lactamase-inhibitor protein II"/>
    <property type="match status" value="2"/>
</dbReference>
<dbReference type="InterPro" id="IPR002048">
    <property type="entry name" value="EF_hand_dom"/>
</dbReference>
<protein>
    <recommendedName>
        <fullName evidence="8">Serine/threonine-protein phosphatase</fullName>
        <ecNumber evidence="8">3.1.3.16</ecNumber>
    </recommendedName>
</protein>
<proteinExistence type="inferred from homology"/>
<dbReference type="InterPro" id="IPR029052">
    <property type="entry name" value="Metallo-depent_PP-like"/>
</dbReference>
<feature type="domain" description="EF-hand" evidence="10">
    <location>
        <begin position="716"/>
        <end position="752"/>
    </location>
</feature>
<feature type="compositionally biased region" description="Pro residues" evidence="9">
    <location>
        <begin position="1683"/>
        <end position="1692"/>
    </location>
</feature>
<organism evidence="11 12">
    <name type="scientific">Symbiodinium natans</name>
    <dbReference type="NCBI Taxonomy" id="878477"/>
    <lineage>
        <taxon>Eukaryota</taxon>
        <taxon>Sar</taxon>
        <taxon>Alveolata</taxon>
        <taxon>Dinophyceae</taxon>
        <taxon>Suessiales</taxon>
        <taxon>Symbiodiniaceae</taxon>
        <taxon>Symbiodinium</taxon>
    </lineage>
</organism>
<name>A0A812UAZ8_9DINO</name>
<evidence type="ECO:0000256" key="3">
    <source>
        <dbReference type="ARBA" id="ARBA00022723"/>
    </source>
</evidence>
<dbReference type="PANTHER" id="PTHR45668">
    <property type="entry name" value="SERINE/THREONINE-PROTEIN PHOSPHATASE 5-RELATED"/>
    <property type="match status" value="1"/>
</dbReference>
<sequence>MAFCAECLEGARAKIQELLVAVGLSGIAQATHHDLLELVTELESIQESRVSVDQVLLADLIRKYDSQMPSRPHHRLHEHVPLDLPVENREYKMLPLPSETLRPILEGTTASELLGHLRDEFDVPLHPHFVLRILELSIDLYQKRDQAYGPVMKLQVPGLQVPGASAALHVNVTESGSPGPSRIVVLGDTHGQLADVLWAVSELGIPSEKNVYVVNGDIADRCDWSTEIFMLFLTIMLQYPNDPVVVINRGNHECMTINGSRCGGFQYELLEKYGATWGPYLHALFGQLFSILPVGTLVNDAVLIIHGGVGRDPENQLTRLRDLDPTLREASINPWGLEGDVAMDSLVDALWSDPSDVPGSRANARGTGHIWGPDYTNRFCQSNDVKLVVRSHQVPLDQSGVYVHKAHKEQVITVFSASNYRGRKNRAGAVILQPGASPDLLEALCHNLGQCPSWRVLSKSANLRRPRTRLQSDTVDHELIAELLQHAMGLLAEWRVPLWEACTREDPKLTGVIPLYSWRRICRSTTKIYIDWVLVARLVGGASQNNLRYMETLNRFGFEIASQVVESRLASSVLASIYLTMMRADESLQHLMGSLCQAGQRAAPARELLDGLCEILRRNDVTGAALELQGGHELQGSADRLPTGPEMAAVLRSMEAHIGSRRTSLIDVADFLSAWRCAAGVSAELTREQSELSTKISRLLGHDKRCRKRISSLAPASSTTLMDFFTLADTNGDGFMSIEEGFEALMKHMKQTTGREATAAEAAELRGVLQVADTTGTGKLNYLEFLLLFDRQSPRSLTHQAVLDLLCFQVWAHRNALSGLFRYIGRNGLITRDQVKWSLEALNSSINGELLQANIEQIVKAVKFKDDLVAGEELLNVYIPQGFLWHRLFAGTSHSCGIIDTGETLCWGRVREGQCDVPRGYSFVELTLGEAFTCGLTVNSELLCWGSSLDFELDVPPGNTWLQADAGTVHTCAVNATGKMHCWGKQGYGRQAIPYQEDDNVLWEEVACGDRHCCGIVAQTSLQALSLRQEDNVICWGDDSELQLQVPGKDQGRSGVQETFSSISAGNFHTCGLTLGLEVWCWGRVSLYRLDFRTPGNATALSCGGIHACILDIDQKARCWGSDNVGQSGVPLDAATYPPSILDYSNDPLDINGEDPSMRIYEYIPGYSTPLRTKQHINMAIFFAEFALAGSPMLTFTHIDGSPDPYSPHVIEFPASWNAPVINQLNISAFDLSHWYDLRLGPSPAIRNITSTYVNGTTQHQLVDGGAYSVVLSYQDSFGHPAAIHWLQRYEVSYDLQTLPPTLLAPAPGFTKQALQVSFTLLEDMFPESVWLTMTFVGTFPGFGQQVQDADSPYEIQLAEELTLRGTYTFDLNLGELNADLAGRKSPYVRRVLTASGIGGPGTRLTTGGRYNITLRVADRYNNAPMFDQVSDVDFVWDVATEVTQVAEPTTVLNSPLVIEYTLTERAQPGSLRFDLIWLRSLPPVPGMPSPKEDLQSPHSFVVYPAKEQSVLDGTALNVLRLSPSNLFRDINNEALAHPDIRRFESTGTPVYSSLQPLSEYLLSISYQDLFENPRTYLNRTLQTNFTVPGTPQPPTLKSRTTSSLEVAWVRGFTGGLRITTFDLQLQMAPGPPTPWWNGMGLGMVACSTQTITAPPGLVADATWPRSPVPLQTTPISSVSVPCAPPSDPPPEIAGSEPRAAPGWDPSSGGFGSEEEREPSAPPRPPGILLPMSEEEKQRILAKSKKGRRAHMDWTLCRAVGVDLFRVAVYWLTEYKNGTCEKGVAKKDQVIGQCQRDKEACFRDLGAAETRRDCQHLLAIVAGFLGGLICGAFLNNRLEMSMSTPNPPQWLQQDGALVRFRDDPDLLHFREVVKCTEGNHCFVLTPDRDLNEVDLEEGNMFVEVKRMQPGRLPRGIRDADTYLPRHSGGGEFTAEELRHYAQVAEKLSKGGGAHVRRVGKVGTGGLDVLPGGAQQPAAQPLSELAWMQVFGGSPGSLGAEVFPPPDSAIVNAGSDKYTIFVDGLQGGQVVLARQVSRAGLEAAKRLLSPPDNKGSERDVRVLPVLFDSAEERWRTVAEAVPESEEVDYEDFPLAGPRTVMRDMRQLRRAGQDFLQHHESWIKKSGVRSTDRSVHEHSSLCRALHLMICYDQLNAPALAAAEALSRRRALIEFAHHGRPEAPSYEGAEDLLGVREASDGAMIDPALTSFAAKKAASKAEVLKQQRLAAEEKRHRRNQAAVTEDEATVRSLNQMAGFVDEKSWPVEDMSDQEALRQLLARRAGYGDSPGALASLVLERLSLPRGQSEPVSLLDVLPEDEVRRVQNFEDDMMLSPEERAAVLEQGLEGECHIDPVLLHDTWLYHRFIAELYSCNLIHFTVKPRVQIGAFVVTKKNNKQRLIIDARRTNRLFRTPPCTLLGSAETWSRLEELAELIDLSAAPIYPCMAVLPMGFSWAFHLAHKAHVHIASSALPHVNLMQDRTPIPKLGAKGESNTTAMLIYADNNNHVGTDLDKVAADQDAVMGALHQRGLDTHDVTEAASLAESLGVRIDGMAGHVLPTPKRDWRLDRALSAICRGVKLSGQELQVVIGHVTVRSLLHRGLMGIIRYAYAFIEKNYTRRTRVWGSVLQELYHFRHLMVLGFGNFKQALDTSMVFEDPLTVKPEVDGEVMGHVEVDPRFPDVEPSVMSQEKWRRVWCCPVHHREPVHLIEARSILGAVKHIARDSRRHGQRFVILNDNMSVVLALQKGRCSSFSLLRLIRRKVEVFTRDEAKAANRRMQSSGQLPERDVLQKERSSSPLRSGKPSRADLRSLLASHKRRQQRGIQRKKKYEARLRATRGERGLLEQSSVREPQRKDYLSKLEGFYSFVVQYDLALSNEKELDEALCDYGDILFLDGYGSNFGEKLMAAVEFERPEFARSRGLVSQEFEGLEEAGPCADKNAHAGVLERCDQRGDAEDGAKDVLMPNHEFDKAVIVLGPLERGESSKAGIYDEVLILDDVRAPFLPSLLHAQACKQRMEKGAEAPLWDFTAKAYLKTWRECVVALGIQQLATSPYQNRHGGASRDHLQRLRSIEEIRRRGRWASETSARIYDKPGRMQQLISQHEGKFRDFGENIRVNFERLYHSGNVVLPRSIKVFSEQNDLGKPKAWNDIISQRATPSEVMGVTGLKPRDEIKVNAANNMLHGACKDMVYAAGPLDRIYILLVCAVVEKAKAQGIPLKDLLALSSSLSEVRLPDAALSVVRPLRGMDWGHRAPFLKSRAEVVGIRMSKEAESQLSSDFKRAALLLCEQCSRGRGPVMDAEANPREARAGFLLEGATSAAAKQVFELFENVMVLSVEDVLGTGTDAEAAADAALRATASVKEQVVVGQESGSTVFLGVVSSQHYLVRVRARNAFGPSPWSDWALLRVLSACPDGKAHDGEACDDGNTVNGDGCSSNCEVEMGWICEAATSGDYADGWGLGMSKCRAAGMDGLRVGDEECDDCNNQAG</sequence>
<dbReference type="InterPro" id="IPR009091">
    <property type="entry name" value="RCC1/BLIP-II"/>
</dbReference>
<evidence type="ECO:0000256" key="4">
    <source>
        <dbReference type="ARBA" id="ARBA00022729"/>
    </source>
</evidence>
<evidence type="ECO:0000256" key="1">
    <source>
        <dbReference type="ARBA" id="ARBA00001936"/>
    </source>
</evidence>
<dbReference type="GO" id="GO:0005509">
    <property type="term" value="F:calcium ion binding"/>
    <property type="evidence" value="ECO:0007669"/>
    <property type="project" value="InterPro"/>
</dbReference>
<comment type="cofactor">
    <cofactor evidence="1">
        <name>Mn(2+)</name>
        <dbReference type="ChEBI" id="CHEBI:29035"/>
    </cofactor>
</comment>
<evidence type="ECO:0000256" key="7">
    <source>
        <dbReference type="ARBA" id="ARBA00023211"/>
    </source>
</evidence>
<dbReference type="EC" id="3.1.3.16" evidence="8"/>
<dbReference type="Gene3D" id="1.10.238.10">
    <property type="entry name" value="EF-hand"/>
    <property type="match status" value="1"/>
</dbReference>
<dbReference type="SMART" id="SM00054">
    <property type="entry name" value="EFh"/>
    <property type="match status" value="2"/>
</dbReference>
<dbReference type="PROSITE" id="PS00125">
    <property type="entry name" value="SER_THR_PHOSPHATASE"/>
    <property type="match status" value="1"/>
</dbReference>
<evidence type="ECO:0000313" key="11">
    <source>
        <dbReference type="EMBL" id="CAE7559605.1"/>
    </source>
</evidence>
<comment type="caution">
    <text evidence="11">The sequence shown here is derived from an EMBL/GenBank/DDBJ whole genome shotgun (WGS) entry which is preliminary data.</text>
</comment>
<dbReference type="Pfam" id="PF00149">
    <property type="entry name" value="Metallophos"/>
    <property type="match status" value="1"/>
</dbReference>
<feature type="domain" description="EF-hand" evidence="10">
    <location>
        <begin position="760"/>
        <end position="795"/>
    </location>
</feature>
<comment type="catalytic activity">
    <reaction evidence="8">
        <text>O-phospho-L-threonyl-[protein] + H2O = L-threonyl-[protein] + phosphate</text>
        <dbReference type="Rhea" id="RHEA:47004"/>
        <dbReference type="Rhea" id="RHEA-COMP:11060"/>
        <dbReference type="Rhea" id="RHEA-COMP:11605"/>
        <dbReference type="ChEBI" id="CHEBI:15377"/>
        <dbReference type="ChEBI" id="CHEBI:30013"/>
        <dbReference type="ChEBI" id="CHEBI:43474"/>
        <dbReference type="ChEBI" id="CHEBI:61977"/>
        <dbReference type="EC" id="3.1.3.16"/>
    </reaction>
</comment>
<keyword evidence="3" id="KW-0479">Metal-binding</keyword>
<dbReference type="PRINTS" id="PR00114">
    <property type="entry name" value="STPHPHTASE"/>
</dbReference>
<dbReference type="OrthoDB" id="413669at2759"/>